<dbReference type="GO" id="GO:0046872">
    <property type="term" value="F:metal ion binding"/>
    <property type="evidence" value="ECO:0007669"/>
    <property type="project" value="UniProtKB-KW"/>
</dbReference>
<dbReference type="HAMAP" id="MF_01256">
    <property type="entry name" value="YfiT_hydrol"/>
    <property type="match status" value="1"/>
</dbReference>
<dbReference type="AlphaFoldDB" id="A0A937F991"/>
<dbReference type="NCBIfam" id="NF009807">
    <property type="entry name" value="PRK13291.1"/>
    <property type="match status" value="1"/>
</dbReference>
<protein>
    <submittedName>
        <fullName evidence="6">Metal-dependent hydrolase</fullName>
    </submittedName>
</protein>
<feature type="domain" description="DinB-like" evidence="5">
    <location>
        <begin position="28"/>
        <end position="166"/>
    </location>
</feature>
<evidence type="ECO:0000313" key="6">
    <source>
        <dbReference type="EMBL" id="MBL3657352.1"/>
    </source>
</evidence>
<dbReference type="InterPro" id="IPR024775">
    <property type="entry name" value="DinB-like"/>
</dbReference>
<reference evidence="6" key="1">
    <citation type="submission" date="2021-01" db="EMBL/GenBank/DDBJ databases">
        <title>Fulvivirga kasyanovii gen. nov., sp nov., a novel member of the phylum Bacteroidetes isolated from seawater in a mussel farm.</title>
        <authorList>
            <person name="Zhao L.-H."/>
            <person name="Wang Z.-J."/>
        </authorList>
    </citation>
    <scope>NUCLEOTIDE SEQUENCE</scope>
    <source>
        <strain evidence="6">2943</strain>
    </source>
</reference>
<evidence type="ECO:0000256" key="2">
    <source>
        <dbReference type="ARBA" id="ARBA00022723"/>
    </source>
</evidence>
<dbReference type="RefSeq" id="WP_202245129.1">
    <property type="nucleotide sequence ID" value="NZ_JAESIY010000007.1"/>
</dbReference>
<evidence type="ECO:0000259" key="5">
    <source>
        <dbReference type="Pfam" id="PF12867"/>
    </source>
</evidence>
<dbReference type="SUPFAM" id="SSF109854">
    <property type="entry name" value="DinB/YfiT-like putative metalloenzymes"/>
    <property type="match status" value="1"/>
</dbReference>
<evidence type="ECO:0000313" key="7">
    <source>
        <dbReference type="Proteomes" id="UP000659388"/>
    </source>
</evidence>
<evidence type="ECO:0000256" key="3">
    <source>
        <dbReference type="ARBA" id="ARBA00022801"/>
    </source>
</evidence>
<keyword evidence="7" id="KW-1185">Reference proteome</keyword>
<dbReference type="Gene3D" id="1.20.120.450">
    <property type="entry name" value="dinb family like domain"/>
    <property type="match status" value="1"/>
</dbReference>
<dbReference type="Proteomes" id="UP000659388">
    <property type="component" value="Unassembled WGS sequence"/>
</dbReference>
<keyword evidence="4" id="KW-0862">Zinc</keyword>
<keyword evidence="3 6" id="KW-0378">Hydrolase</keyword>
<dbReference type="EMBL" id="JAESIY010000007">
    <property type="protein sequence ID" value="MBL3657352.1"/>
    <property type="molecule type" value="Genomic_DNA"/>
</dbReference>
<dbReference type="InterPro" id="IPR023774">
    <property type="entry name" value="Put_metal_dep_hydrolase_YfiT"/>
</dbReference>
<dbReference type="InterPro" id="IPR034660">
    <property type="entry name" value="DinB/YfiT-like"/>
</dbReference>
<keyword evidence="2" id="KW-0479">Metal-binding</keyword>
<sequence>MESLQYPIGKFNTSDINNNTDISESIDQIEKLPEKLKLALEGLNDTQLDTPYRPGGWTLRQVAHHIGDSHLNSYIRFKWTLTEEEPTIKAYNEKGWAELFDSTEGPVDLTLNFIEALHKKWVYLLRGLKDDQLNKFFIHPANNNKVMLKVAIGMYAWHGNHHLAHISNLTTSKGWK</sequence>
<organism evidence="6 7">
    <name type="scientific">Fulvivirga sediminis</name>
    <dbReference type="NCBI Taxonomy" id="2803949"/>
    <lineage>
        <taxon>Bacteria</taxon>
        <taxon>Pseudomonadati</taxon>
        <taxon>Bacteroidota</taxon>
        <taxon>Cytophagia</taxon>
        <taxon>Cytophagales</taxon>
        <taxon>Fulvivirgaceae</taxon>
        <taxon>Fulvivirga</taxon>
    </lineage>
</organism>
<keyword evidence="1" id="KW-0963">Cytoplasm</keyword>
<comment type="caution">
    <text evidence="6">The sequence shown here is derived from an EMBL/GenBank/DDBJ whole genome shotgun (WGS) entry which is preliminary data.</text>
</comment>
<name>A0A937F991_9BACT</name>
<evidence type="ECO:0000256" key="4">
    <source>
        <dbReference type="ARBA" id="ARBA00022833"/>
    </source>
</evidence>
<proteinExistence type="inferred from homology"/>
<gene>
    <name evidence="6" type="ORF">JL102_14490</name>
</gene>
<dbReference type="GO" id="GO:0016787">
    <property type="term" value="F:hydrolase activity"/>
    <property type="evidence" value="ECO:0007669"/>
    <property type="project" value="UniProtKB-KW"/>
</dbReference>
<evidence type="ECO:0000256" key="1">
    <source>
        <dbReference type="ARBA" id="ARBA00022490"/>
    </source>
</evidence>
<dbReference type="Pfam" id="PF12867">
    <property type="entry name" value="DinB_2"/>
    <property type="match status" value="1"/>
</dbReference>
<accession>A0A937F991</accession>